<dbReference type="GO" id="GO:0003700">
    <property type="term" value="F:DNA-binding transcription factor activity"/>
    <property type="evidence" value="ECO:0007669"/>
    <property type="project" value="InterPro"/>
</dbReference>
<evidence type="ECO:0000259" key="1">
    <source>
        <dbReference type="Pfam" id="PF04545"/>
    </source>
</evidence>
<sequence length="182" mass="21596">MTKSNQAAFNLLLQDDNFIYGALKSLHINRYHENFDDLYQEAILTFIDAYQRFPGDPETQEHEFIVYAYQAIKWATMRHFRQENGRNKQIGFINRLSEDDALLDYLDQISDAHCDPDNAVIYNDLFEKLYQICDPRERRFLVLRYFANASLKEIAADLNITRRTANNIKFRVQKKFSKLLIN</sequence>
<dbReference type="GO" id="GO:0006352">
    <property type="term" value="P:DNA-templated transcription initiation"/>
    <property type="evidence" value="ECO:0007669"/>
    <property type="project" value="InterPro"/>
</dbReference>
<dbReference type="InterPro" id="IPR013325">
    <property type="entry name" value="RNA_pol_sigma_r2"/>
</dbReference>
<name>A0AAE8LVT1_LATSK</name>
<dbReference type="AlphaFoldDB" id="A0AAE8LVT1"/>
<dbReference type="Proteomes" id="UP000239650">
    <property type="component" value="Unassembled WGS sequence"/>
</dbReference>
<comment type="caution">
    <text evidence="2">The sequence shown here is derived from an EMBL/GenBank/DDBJ whole genome shotgun (WGS) entry which is preliminary data.</text>
</comment>
<organism evidence="2 3">
    <name type="scientific">Latilactobacillus sakei</name>
    <name type="common">Lactobacillus sakei</name>
    <dbReference type="NCBI Taxonomy" id="1599"/>
    <lineage>
        <taxon>Bacteria</taxon>
        <taxon>Bacillati</taxon>
        <taxon>Bacillota</taxon>
        <taxon>Bacilli</taxon>
        <taxon>Lactobacillales</taxon>
        <taxon>Lactobacillaceae</taxon>
        <taxon>Latilactobacillus</taxon>
    </lineage>
</organism>
<evidence type="ECO:0000313" key="2">
    <source>
        <dbReference type="EMBL" id="SPE20446.1"/>
    </source>
</evidence>
<dbReference type="NCBIfam" id="TIGR02937">
    <property type="entry name" value="sigma70-ECF"/>
    <property type="match status" value="1"/>
</dbReference>
<dbReference type="EMBL" id="OKRC01000003">
    <property type="protein sequence ID" value="SPE20446.1"/>
    <property type="molecule type" value="Genomic_DNA"/>
</dbReference>
<dbReference type="InterPro" id="IPR014284">
    <property type="entry name" value="RNA_pol_sigma-70_dom"/>
</dbReference>
<dbReference type="InterPro" id="IPR007630">
    <property type="entry name" value="RNA_pol_sigma70_r4"/>
</dbReference>
<evidence type="ECO:0000313" key="3">
    <source>
        <dbReference type="Proteomes" id="UP000239650"/>
    </source>
</evidence>
<feature type="domain" description="RNA polymerase sigma-70 region 4" evidence="1">
    <location>
        <begin position="134"/>
        <end position="172"/>
    </location>
</feature>
<gene>
    <name evidence="2" type="ORF">LAS9267_00832</name>
</gene>
<reference evidence="2 3" key="1">
    <citation type="submission" date="2018-02" db="EMBL/GenBank/DDBJ databases">
        <authorList>
            <person name="Rodrigo-Torres L."/>
            <person name="Arahal R. D."/>
            <person name="Lucena T."/>
        </authorList>
    </citation>
    <scope>NUCLEOTIDE SEQUENCE [LARGE SCALE GENOMIC DNA]</scope>
    <source>
        <strain evidence="2 3">CECT 9267</strain>
    </source>
</reference>
<dbReference type="InterPro" id="IPR013324">
    <property type="entry name" value="RNA_pol_sigma_r3/r4-like"/>
</dbReference>
<accession>A0AAE8LVT1</accession>
<dbReference type="Gene3D" id="1.10.10.10">
    <property type="entry name" value="Winged helix-like DNA-binding domain superfamily/Winged helix DNA-binding domain"/>
    <property type="match status" value="1"/>
</dbReference>
<dbReference type="Pfam" id="PF04545">
    <property type="entry name" value="Sigma70_r4"/>
    <property type="match status" value="1"/>
</dbReference>
<dbReference type="InterPro" id="IPR036388">
    <property type="entry name" value="WH-like_DNA-bd_sf"/>
</dbReference>
<proteinExistence type="predicted"/>
<dbReference type="RefSeq" id="WP_105300089.1">
    <property type="nucleotide sequence ID" value="NZ_OKRC01000003.1"/>
</dbReference>
<dbReference type="Gene3D" id="1.10.1740.10">
    <property type="match status" value="1"/>
</dbReference>
<protein>
    <submittedName>
        <fullName evidence="2">RNA polymerase factor sigma-70</fullName>
    </submittedName>
</protein>
<dbReference type="SUPFAM" id="SSF88659">
    <property type="entry name" value="Sigma3 and sigma4 domains of RNA polymerase sigma factors"/>
    <property type="match status" value="1"/>
</dbReference>
<dbReference type="SUPFAM" id="SSF88946">
    <property type="entry name" value="Sigma2 domain of RNA polymerase sigma factors"/>
    <property type="match status" value="1"/>
</dbReference>